<dbReference type="Proteomes" id="UP000069620">
    <property type="component" value="Unassembled WGS sequence"/>
</dbReference>
<protein>
    <submittedName>
        <fullName evidence="1">Uncharacterized protein</fullName>
    </submittedName>
</protein>
<proteinExistence type="predicted"/>
<keyword evidence="2" id="KW-1185">Reference proteome</keyword>
<evidence type="ECO:0000313" key="2">
    <source>
        <dbReference type="Proteomes" id="UP000069620"/>
    </source>
</evidence>
<reference evidence="2" key="1">
    <citation type="journal article" date="2016" name="Genome Announc.">
        <title>Draft Genome Sequences of Five Rapidly Growing Mycobacterium Species, M. thermoresistibile, M. fortuitum subsp. acetamidolyticum, M. canariasense, M. brisbanense, and M. novocastrense.</title>
        <authorList>
            <person name="Katahira K."/>
            <person name="Ogura Y."/>
            <person name="Gotoh Y."/>
            <person name="Hayashi T."/>
        </authorList>
    </citation>
    <scope>NUCLEOTIDE SEQUENCE [LARGE SCALE GENOMIC DNA]</scope>
    <source>
        <strain evidence="2">JCM15654</strain>
    </source>
</reference>
<organism evidence="1 2">
    <name type="scientific">Mycolicibacterium brisbanense</name>
    <dbReference type="NCBI Taxonomy" id="146020"/>
    <lineage>
        <taxon>Bacteria</taxon>
        <taxon>Bacillati</taxon>
        <taxon>Actinomycetota</taxon>
        <taxon>Actinomycetes</taxon>
        <taxon>Mycobacteriales</taxon>
        <taxon>Mycobacteriaceae</taxon>
        <taxon>Mycolicibacterium</taxon>
    </lineage>
</organism>
<accession>A0A100VV03</accession>
<reference evidence="2" key="2">
    <citation type="submission" date="2016-02" db="EMBL/GenBank/DDBJ databases">
        <title>Draft genome sequence of five rapidly growing Mycobacterium species.</title>
        <authorList>
            <person name="Katahira K."/>
            <person name="Gotou Y."/>
            <person name="Iida K."/>
            <person name="Ogura Y."/>
            <person name="Hayashi T."/>
        </authorList>
    </citation>
    <scope>NUCLEOTIDE SEQUENCE [LARGE SCALE GENOMIC DNA]</scope>
    <source>
        <strain evidence="2">JCM15654</strain>
    </source>
</reference>
<dbReference type="RefSeq" id="WP_131805480.1">
    <property type="nucleotide sequence ID" value="NZ_BCSX01000007.1"/>
</dbReference>
<gene>
    <name evidence="1" type="ORF">RMCB_0647</name>
</gene>
<sequence length="70" mass="7572">MSSSGKFVPNKAGMAKLQRDLEKQFSAGIQIPLGGTESDAIDEVKKQMKGMGITPNDAEVRKLVQKHRGS</sequence>
<dbReference type="OrthoDB" id="5120410at2"/>
<dbReference type="STRING" id="146020.RMCB_0647"/>
<name>A0A100VV03_9MYCO</name>
<dbReference type="AlphaFoldDB" id="A0A100VV03"/>
<evidence type="ECO:0000313" key="1">
    <source>
        <dbReference type="EMBL" id="GAS86551.1"/>
    </source>
</evidence>
<comment type="caution">
    <text evidence="1">The sequence shown here is derived from an EMBL/GenBank/DDBJ whole genome shotgun (WGS) entry which is preliminary data.</text>
</comment>
<dbReference type="EMBL" id="BCSX01000007">
    <property type="protein sequence ID" value="GAS86551.1"/>
    <property type="molecule type" value="Genomic_DNA"/>
</dbReference>